<dbReference type="SUPFAM" id="SSF81296">
    <property type="entry name" value="E set domains"/>
    <property type="match status" value="1"/>
</dbReference>
<dbReference type="OrthoDB" id="9758662at2"/>
<dbReference type="InterPro" id="IPR004197">
    <property type="entry name" value="Cellulase_Ig-like"/>
</dbReference>
<dbReference type="Gene3D" id="1.50.10.10">
    <property type="match status" value="1"/>
</dbReference>
<evidence type="ECO:0000313" key="4">
    <source>
        <dbReference type="Proteomes" id="UP000076927"/>
    </source>
</evidence>
<feature type="domain" description="Cellulase Ig-like" evidence="2">
    <location>
        <begin position="10"/>
        <end position="85"/>
    </location>
</feature>
<evidence type="ECO:0000313" key="3">
    <source>
        <dbReference type="EMBL" id="ANE45748.1"/>
    </source>
</evidence>
<comment type="similarity">
    <text evidence="1">Belongs to the glycosyl hydrolase 9 (cellulase E) family.</text>
</comment>
<evidence type="ECO:0000259" key="2">
    <source>
        <dbReference type="Pfam" id="PF02927"/>
    </source>
</evidence>
<dbReference type="GO" id="GO:0005975">
    <property type="term" value="P:carbohydrate metabolic process"/>
    <property type="evidence" value="ECO:0007669"/>
    <property type="project" value="InterPro"/>
</dbReference>
<dbReference type="AlphaFoldDB" id="A0A172TFB9"/>
<dbReference type="Proteomes" id="UP000076927">
    <property type="component" value="Chromosome"/>
</dbReference>
<dbReference type="KEGG" id="pswu:SY83_04920"/>
<dbReference type="GO" id="GO:0008810">
    <property type="term" value="F:cellulase activity"/>
    <property type="evidence" value="ECO:0007669"/>
    <property type="project" value="InterPro"/>
</dbReference>
<dbReference type="SUPFAM" id="SSF48208">
    <property type="entry name" value="Six-hairpin glycosidases"/>
    <property type="match status" value="1"/>
</dbReference>
<dbReference type="Gene3D" id="2.60.40.10">
    <property type="entry name" value="Immunoglobulins"/>
    <property type="match status" value="1"/>
</dbReference>
<proteinExistence type="inferred from homology"/>
<dbReference type="PATRIC" id="fig|1178515.4.peg.996"/>
<keyword evidence="4" id="KW-1185">Reference proteome</keyword>
<name>A0A172TFB9_9BACL</name>
<dbReference type="InterPro" id="IPR012341">
    <property type="entry name" value="6hp_glycosidase-like_sf"/>
</dbReference>
<reference evidence="3 4" key="1">
    <citation type="submission" date="2015-01" db="EMBL/GenBank/DDBJ databases">
        <title>Paenibacillus swuensis/DY6/whole genome sequencing.</title>
        <authorList>
            <person name="Kim M.K."/>
            <person name="Srinivasan S."/>
            <person name="Lee J.-J."/>
        </authorList>
    </citation>
    <scope>NUCLEOTIDE SEQUENCE [LARGE SCALE GENOMIC DNA]</scope>
    <source>
        <strain evidence="3 4">DY6</strain>
    </source>
</reference>
<accession>A0A172TFB9</accession>
<gene>
    <name evidence="3" type="ORF">SY83_04920</name>
</gene>
<dbReference type="CDD" id="cd02850">
    <property type="entry name" value="E_set_Cellulase_N"/>
    <property type="match status" value="1"/>
</dbReference>
<dbReference type="InterPro" id="IPR014756">
    <property type="entry name" value="Ig_E-set"/>
</dbReference>
<protein>
    <recommendedName>
        <fullName evidence="2">Cellulase Ig-like domain-containing protein</fullName>
    </recommendedName>
</protein>
<sequence>MSAAGLLYSQIGYDLYDPKRALVRSGDRNQLSEHKRFRLKLAESNYLALEGPVRYWGELWGSHWWEIDFTSINTPGEYILDVGGGRTEGSRGTREMQETQEIREIQGTREIRENGEIREIPGIQDIQATQGTRETHPVLWSSEPFSIGDHVLWDASVVTVGIEQMEARALLARNGIGWKDCGSEFRESNSHAATIIGLCDLLSNGYTWMSGDETRRLKQQLVQGCDYLAICQDKAEQLGLGEGAVVHELPNHMMVIPGSVIQCSIAFSYTSRLLSDTDPERSGLYLERARRAYRYIREEAKPFTGGGFSSWNHGAEEGFIPPDEWMTRDLLLMMWAGVELWMNGGSPAYQEDVAGWARQVMERQITPDCAEGGLYGHFRTFTSASFTEKTFIHHHVGHDTGGVFPLYITPFLDISVKWYYHTDAALWKETIRRFAYGYFLPACKQNPFHILPMGYFHGEGLLNFAGPWHGFNVSLAFAATLAVRLEMNLGDVRFREIAVGNVQWIAGLNAGLTSESFGSCVRWKDDIEPGLAVPYSQIYGVGRRYTGVWADIKGSIPNGFSVNPQFRLEVKPSQATDGPHQFTDEDWIPHGAGWVSAVTYLRYVKFFHSYAPV</sequence>
<dbReference type="EMBL" id="CP011388">
    <property type="protein sequence ID" value="ANE45748.1"/>
    <property type="molecule type" value="Genomic_DNA"/>
</dbReference>
<dbReference type="Pfam" id="PF02927">
    <property type="entry name" value="CelD_N"/>
    <property type="match status" value="1"/>
</dbReference>
<evidence type="ECO:0000256" key="1">
    <source>
        <dbReference type="ARBA" id="ARBA00007072"/>
    </source>
</evidence>
<dbReference type="InterPro" id="IPR013783">
    <property type="entry name" value="Ig-like_fold"/>
</dbReference>
<organism evidence="3 4">
    <name type="scientific">Paenibacillus swuensis</name>
    <dbReference type="NCBI Taxonomy" id="1178515"/>
    <lineage>
        <taxon>Bacteria</taxon>
        <taxon>Bacillati</taxon>
        <taxon>Bacillota</taxon>
        <taxon>Bacilli</taxon>
        <taxon>Bacillales</taxon>
        <taxon>Paenibacillaceae</taxon>
        <taxon>Paenibacillus</taxon>
    </lineage>
</organism>
<dbReference type="InterPro" id="IPR008928">
    <property type="entry name" value="6-hairpin_glycosidase_sf"/>
</dbReference>
<dbReference type="RefSeq" id="WP_068604792.1">
    <property type="nucleotide sequence ID" value="NZ_CP011388.1"/>
</dbReference>